<reference evidence="3" key="1">
    <citation type="journal article" date="2020" name="Stud. Mycol.">
        <title>101 Dothideomycetes genomes: a test case for predicting lifestyles and emergence of pathogens.</title>
        <authorList>
            <person name="Haridas S."/>
            <person name="Albert R."/>
            <person name="Binder M."/>
            <person name="Bloem J."/>
            <person name="Labutti K."/>
            <person name="Salamov A."/>
            <person name="Andreopoulos B."/>
            <person name="Baker S."/>
            <person name="Barry K."/>
            <person name="Bills G."/>
            <person name="Bluhm B."/>
            <person name="Cannon C."/>
            <person name="Castanera R."/>
            <person name="Culley D."/>
            <person name="Daum C."/>
            <person name="Ezra D."/>
            <person name="Gonzalez J."/>
            <person name="Henrissat B."/>
            <person name="Kuo A."/>
            <person name="Liang C."/>
            <person name="Lipzen A."/>
            <person name="Lutzoni F."/>
            <person name="Magnuson J."/>
            <person name="Mondo S."/>
            <person name="Nolan M."/>
            <person name="Ohm R."/>
            <person name="Pangilinan J."/>
            <person name="Park H.-J."/>
            <person name="Ramirez L."/>
            <person name="Alfaro M."/>
            <person name="Sun H."/>
            <person name="Tritt A."/>
            <person name="Yoshinaga Y."/>
            <person name="Zwiers L.-H."/>
            <person name="Turgeon B."/>
            <person name="Goodwin S."/>
            <person name="Spatafora J."/>
            <person name="Crous P."/>
            <person name="Grigoriev I."/>
        </authorList>
    </citation>
    <scope>NUCLEOTIDE SEQUENCE</scope>
    <source>
        <strain evidence="3">CBS 130266</strain>
    </source>
</reference>
<dbReference type="AlphaFoldDB" id="A0A9P4P3C1"/>
<name>A0A9P4P3C1_9PEZI</name>
<evidence type="ECO:0000313" key="4">
    <source>
        <dbReference type="Proteomes" id="UP000800235"/>
    </source>
</evidence>
<organism evidence="3 4">
    <name type="scientific">Tothia fuscella</name>
    <dbReference type="NCBI Taxonomy" id="1048955"/>
    <lineage>
        <taxon>Eukaryota</taxon>
        <taxon>Fungi</taxon>
        <taxon>Dikarya</taxon>
        <taxon>Ascomycota</taxon>
        <taxon>Pezizomycotina</taxon>
        <taxon>Dothideomycetes</taxon>
        <taxon>Pleosporomycetidae</taxon>
        <taxon>Venturiales</taxon>
        <taxon>Cylindrosympodiaceae</taxon>
        <taxon>Tothia</taxon>
    </lineage>
</organism>
<accession>A0A9P4P3C1</accession>
<keyword evidence="1" id="KW-0732">Signal</keyword>
<dbReference type="Proteomes" id="UP000800235">
    <property type="component" value="Unassembled WGS sequence"/>
</dbReference>
<dbReference type="Gene3D" id="2.170.270.10">
    <property type="entry name" value="SET domain"/>
    <property type="match status" value="1"/>
</dbReference>
<dbReference type="InterPro" id="IPR053185">
    <property type="entry name" value="SET_domain_protein"/>
</dbReference>
<evidence type="ECO:0000313" key="3">
    <source>
        <dbReference type="EMBL" id="KAF2436008.1"/>
    </source>
</evidence>
<dbReference type="InterPro" id="IPR001214">
    <property type="entry name" value="SET_dom"/>
</dbReference>
<evidence type="ECO:0000256" key="1">
    <source>
        <dbReference type="SAM" id="SignalP"/>
    </source>
</evidence>
<sequence length="453" mass="50793">MRSSLLTYAFSVAGIVLAQESSLNSELGFCGSPLIGSTFWNPICAGDRQGLTVVAGSGDFQENIHRAANKPAEVVLSADGILAGSPWSHKPRCLRFENATEKYCLYTSPTFAQDRGVTLFTTPEHKDLFLQLPAFTNPDVTQDANREPNPPYESRQLPGRGVGLIANRTLHRGDHIFSTTPVFVLHGDIYETFADEDRFPFQTDGINRLPDGAKKKFLDLCGHFGTDKVDDIINTNSFAVDLFGEEDDETNYNVVMPEISRLNHDCRPNAHYHFDPLTLTQHVHALRTIMPGEELTISYLDPAQTREERLKALRASWGFACSCSLCTQPTAQAKASDERIKYTLDLIEELEDYSADSLATPQMAEAVISMYEQERLYGPIAEVYKLAAVEFNGVGEIWPAVKYAKLAIEAGILYGGPYDKDVKDMEQLVKEPQMHWSHLLRMEKRMERNMQQE</sequence>
<feature type="signal peptide" evidence="1">
    <location>
        <begin position="1"/>
        <end position="18"/>
    </location>
</feature>
<dbReference type="SUPFAM" id="SSF82199">
    <property type="entry name" value="SET domain"/>
    <property type="match status" value="1"/>
</dbReference>
<gene>
    <name evidence="3" type="ORF">EJ08DRAFT_645037</name>
</gene>
<dbReference type="Pfam" id="PF00856">
    <property type="entry name" value="SET"/>
    <property type="match status" value="1"/>
</dbReference>
<dbReference type="CDD" id="cd20071">
    <property type="entry name" value="SET_SMYD"/>
    <property type="match status" value="1"/>
</dbReference>
<dbReference type="SMART" id="SM00317">
    <property type="entry name" value="SET"/>
    <property type="match status" value="1"/>
</dbReference>
<proteinExistence type="predicted"/>
<dbReference type="PANTHER" id="PTHR47332">
    <property type="entry name" value="SET DOMAIN-CONTAINING PROTEIN 5"/>
    <property type="match status" value="1"/>
</dbReference>
<dbReference type="EMBL" id="MU007011">
    <property type="protein sequence ID" value="KAF2436008.1"/>
    <property type="molecule type" value="Genomic_DNA"/>
</dbReference>
<dbReference type="PROSITE" id="PS50280">
    <property type="entry name" value="SET"/>
    <property type="match status" value="1"/>
</dbReference>
<protein>
    <submittedName>
        <fullName evidence="3">SET domain-containing protein</fullName>
    </submittedName>
</protein>
<feature type="chain" id="PRO_5040341232" evidence="1">
    <location>
        <begin position="19"/>
        <end position="453"/>
    </location>
</feature>
<comment type="caution">
    <text evidence="3">The sequence shown here is derived from an EMBL/GenBank/DDBJ whole genome shotgun (WGS) entry which is preliminary data.</text>
</comment>
<dbReference type="PANTHER" id="PTHR47332:SF6">
    <property type="entry name" value="SET DOMAIN-CONTAINING PROTEIN"/>
    <property type="match status" value="1"/>
</dbReference>
<dbReference type="OrthoDB" id="1028014at2759"/>
<dbReference type="InterPro" id="IPR011990">
    <property type="entry name" value="TPR-like_helical_dom_sf"/>
</dbReference>
<keyword evidence="4" id="KW-1185">Reference proteome</keyword>
<dbReference type="Gene3D" id="1.25.40.10">
    <property type="entry name" value="Tetratricopeptide repeat domain"/>
    <property type="match status" value="1"/>
</dbReference>
<feature type="domain" description="SET" evidence="2">
    <location>
        <begin position="150"/>
        <end position="300"/>
    </location>
</feature>
<evidence type="ECO:0000259" key="2">
    <source>
        <dbReference type="PROSITE" id="PS50280"/>
    </source>
</evidence>
<dbReference type="InterPro" id="IPR046341">
    <property type="entry name" value="SET_dom_sf"/>
</dbReference>